<accession>A0ABV8CHG8</accession>
<organism evidence="1 2">
    <name type="scientific">Legionella dresdenensis</name>
    <dbReference type="NCBI Taxonomy" id="450200"/>
    <lineage>
        <taxon>Bacteria</taxon>
        <taxon>Pseudomonadati</taxon>
        <taxon>Pseudomonadota</taxon>
        <taxon>Gammaproteobacteria</taxon>
        <taxon>Legionellales</taxon>
        <taxon>Legionellaceae</taxon>
        <taxon>Legionella</taxon>
    </lineage>
</organism>
<keyword evidence="2" id="KW-1185">Reference proteome</keyword>
<evidence type="ECO:0000313" key="2">
    <source>
        <dbReference type="Proteomes" id="UP001595758"/>
    </source>
</evidence>
<dbReference type="Proteomes" id="UP001595758">
    <property type="component" value="Unassembled WGS sequence"/>
</dbReference>
<reference evidence="2" key="1">
    <citation type="journal article" date="2019" name="Int. J. Syst. Evol. Microbiol.">
        <title>The Global Catalogue of Microorganisms (GCM) 10K type strain sequencing project: providing services to taxonomists for standard genome sequencing and annotation.</title>
        <authorList>
            <consortium name="The Broad Institute Genomics Platform"/>
            <consortium name="The Broad Institute Genome Sequencing Center for Infectious Disease"/>
            <person name="Wu L."/>
            <person name="Ma J."/>
        </authorList>
    </citation>
    <scope>NUCLEOTIDE SEQUENCE [LARGE SCALE GENOMIC DNA]</scope>
    <source>
        <strain evidence="2">CCUG 59858</strain>
    </source>
</reference>
<sequence length="151" mass="16871">MREEIKNFHYSGNQVASIDSAHITASVYGTTMRLNFPADKKSDIVKLMLQAKIHLDSVQVTSISVQTPLHKTENIKKTLEVLTKAGFINQDFAEEIATNYPNGHGGTMDLNNPSKRVNALLIMAASSIYKSVELEGSRKSMEEYNDHEFKP</sequence>
<dbReference type="RefSeq" id="WP_382343660.1">
    <property type="nucleotide sequence ID" value="NZ_JBHSAB010000023.1"/>
</dbReference>
<dbReference type="EMBL" id="JBHSAB010000023">
    <property type="protein sequence ID" value="MFC3909442.1"/>
    <property type="molecule type" value="Genomic_DNA"/>
</dbReference>
<protein>
    <submittedName>
        <fullName evidence="1">Uncharacterized protein</fullName>
    </submittedName>
</protein>
<name>A0ABV8CHG8_9GAMM</name>
<proteinExistence type="predicted"/>
<evidence type="ECO:0000313" key="1">
    <source>
        <dbReference type="EMBL" id="MFC3909442.1"/>
    </source>
</evidence>
<gene>
    <name evidence="1" type="ORF">ACFORL_10200</name>
</gene>
<comment type="caution">
    <text evidence="1">The sequence shown here is derived from an EMBL/GenBank/DDBJ whole genome shotgun (WGS) entry which is preliminary data.</text>
</comment>